<dbReference type="GO" id="GO:0007165">
    <property type="term" value="P:signal transduction"/>
    <property type="evidence" value="ECO:0007669"/>
    <property type="project" value="TreeGrafter"/>
</dbReference>
<comment type="caution">
    <text evidence="2">The sequence shown here is derived from an EMBL/GenBank/DDBJ whole genome shotgun (WGS) entry which is preliminary data.</text>
</comment>
<accession>A0A4Y8LHT0</accession>
<dbReference type="GO" id="GO:0030288">
    <property type="term" value="C:outer membrane-bounded periplasmic space"/>
    <property type="evidence" value="ECO:0007669"/>
    <property type="project" value="TreeGrafter"/>
</dbReference>
<dbReference type="PANTHER" id="PTHR32060">
    <property type="entry name" value="TAIL-SPECIFIC PROTEASE"/>
    <property type="match status" value="1"/>
</dbReference>
<gene>
    <name evidence="2" type="ORF">E2626_07310</name>
</gene>
<keyword evidence="3" id="KW-1185">Reference proteome</keyword>
<dbReference type="Pfam" id="PF03572">
    <property type="entry name" value="Peptidase_S41"/>
    <property type="match status" value="1"/>
</dbReference>
<dbReference type="OrthoDB" id="1708078at2"/>
<dbReference type="EMBL" id="SORX01000003">
    <property type="protein sequence ID" value="TFE02380.1"/>
    <property type="molecule type" value="Genomic_DNA"/>
</dbReference>
<evidence type="ECO:0000313" key="2">
    <source>
        <dbReference type="EMBL" id="TFE02380.1"/>
    </source>
</evidence>
<dbReference type="GO" id="GO:0008236">
    <property type="term" value="F:serine-type peptidase activity"/>
    <property type="evidence" value="ECO:0007669"/>
    <property type="project" value="InterPro"/>
</dbReference>
<protein>
    <recommendedName>
        <fullName evidence="1">Tail specific protease domain-containing protein</fullName>
    </recommendedName>
</protein>
<dbReference type="InterPro" id="IPR029045">
    <property type="entry name" value="ClpP/crotonase-like_dom_sf"/>
</dbReference>
<sequence>MKKYVCLLPFLLLGACDDNEQAFEKEVFTEEFIEEKEFPDPPATSDYLPDFTETEIPELSLDTLSGLTEERPMPETVTADDMRADADTFLRAMRYGFGPYEFYGGDEAFQAADRELNEWIESQGQSVSTLTFIGKLSDVYSFIEDQHFAIAGFPPFIKEAIPHSVEDWAFTKEGNTYFFEGEEVTSVNGEEVSPYMRPSLSEDGEEIYRAVSMKNGGGGKWALETEEETYTSFSNQMTVKQNGSQELFSISETDEGIPVIRFGTFKFTEDHDLTFEDLLDVVDVIEGAPAAILDLRNNRGGSTWFGTRVIHDLTGAPPSHDESVWIDTNTVNLFMSERVEGHMKEGAVYKTFYEDYGLFMPDLSEEFKLPAEPDSGIDTFGTTWAGTGVEISETPSLETPLYILMNENSASASEMLISDLLEYDQTTLIGTATRGAYTSNAGSLFYLPHSGIDIHMPSTFFVSPYSFEREAVGIEPDIWLSGSDAMERAVKWIEEKHDID</sequence>
<name>A0A4Y8LHT0_9BACL</name>
<dbReference type="RefSeq" id="WP_134381077.1">
    <property type="nucleotide sequence ID" value="NZ_SORX01000003.1"/>
</dbReference>
<dbReference type="PANTHER" id="PTHR32060:SF30">
    <property type="entry name" value="CARBOXY-TERMINAL PROCESSING PROTEASE CTPA"/>
    <property type="match status" value="1"/>
</dbReference>
<dbReference type="GO" id="GO:0004175">
    <property type="term" value="F:endopeptidase activity"/>
    <property type="evidence" value="ECO:0007669"/>
    <property type="project" value="TreeGrafter"/>
</dbReference>
<organism evidence="2 3">
    <name type="scientific">Jeotgalibacillus salarius</name>
    <dbReference type="NCBI Taxonomy" id="546023"/>
    <lineage>
        <taxon>Bacteria</taxon>
        <taxon>Bacillati</taxon>
        <taxon>Bacillota</taxon>
        <taxon>Bacilli</taxon>
        <taxon>Bacillales</taxon>
        <taxon>Caryophanaceae</taxon>
        <taxon>Jeotgalibacillus</taxon>
    </lineage>
</organism>
<evidence type="ECO:0000259" key="1">
    <source>
        <dbReference type="Pfam" id="PF03572"/>
    </source>
</evidence>
<dbReference type="AlphaFoldDB" id="A0A4Y8LHT0"/>
<dbReference type="InterPro" id="IPR005151">
    <property type="entry name" value="Tail-specific_protease"/>
</dbReference>
<dbReference type="Proteomes" id="UP000297776">
    <property type="component" value="Unassembled WGS sequence"/>
</dbReference>
<dbReference type="Gene3D" id="3.90.226.10">
    <property type="entry name" value="2-enoyl-CoA Hydratase, Chain A, domain 1"/>
    <property type="match status" value="1"/>
</dbReference>
<feature type="domain" description="Tail specific protease" evidence="1">
    <location>
        <begin position="274"/>
        <end position="478"/>
    </location>
</feature>
<evidence type="ECO:0000313" key="3">
    <source>
        <dbReference type="Proteomes" id="UP000297776"/>
    </source>
</evidence>
<dbReference type="PROSITE" id="PS51257">
    <property type="entry name" value="PROKAR_LIPOPROTEIN"/>
    <property type="match status" value="1"/>
</dbReference>
<proteinExistence type="predicted"/>
<dbReference type="GO" id="GO:0006508">
    <property type="term" value="P:proteolysis"/>
    <property type="evidence" value="ECO:0007669"/>
    <property type="project" value="InterPro"/>
</dbReference>
<reference evidence="2 3" key="1">
    <citation type="submission" date="2019-03" db="EMBL/GenBank/DDBJ databases">
        <authorList>
            <person name="Yang Y."/>
        </authorList>
    </citation>
    <scope>NUCLEOTIDE SEQUENCE [LARGE SCALE GENOMIC DNA]</scope>
    <source>
        <strain evidence="2 3">ASL-1</strain>
    </source>
</reference>
<dbReference type="SUPFAM" id="SSF52096">
    <property type="entry name" value="ClpP/crotonase"/>
    <property type="match status" value="1"/>
</dbReference>